<accession>A0A9E6PQX8</accession>
<dbReference type="Proteomes" id="UP000634530">
    <property type="component" value="Chromosome"/>
</dbReference>
<dbReference type="Pfam" id="PF21070">
    <property type="entry name" value="IcmF_helical"/>
    <property type="match status" value="1"/>
</dbReference>
<feature type="domain" description="Type VI secretion system component TssM1 N-terminal" evidence="4">
    <location>
        <begin position="203"/>
        <end position="459"/>
    </location>
</feature>
<feature type="domain" description="Type VI secretion system component TssM1 helical" evidence="5">
    <location>
        <begin position="943"/>
        <end position="1006"/>
    </location>
</feature>
<sequence length="1186" mass="133277">MLNLWKTLGTAVTAARHQLHLAMPVMVALGVLFILAAIWWLGPGWHWREYQPLGTLSLRITASAVVVLLPLLLWAWRVQRRYRQWQAEQRRLAAVAQDACLRDLECQQQSLDASLAALRKQLLHDDIYRLPWYLVLGSKSSGKSSLVAQLEDPVPLTLADDGQPGGAQDQVLCWLGHEAVLIDTPGAFVSRQETAEDGSPSIHARRWQHLLGWLGENRSRRPLNGVVLTVDLGQLMTQSPQERKQVQASIRSRLEEMTRQLGTRLPVYVVLSKIDLLEGFEQFFGRLPAKVRDEVMGFTFSLPAAHSHDAWLEEFDHNYARFVTRFGEHLLDALCEPSLSRQRHSLFAVSRQLAGMRNLLSAFLLNALSGGQHASSVLMRGVYFSSIHQQGVLLNSFVEAAAEAQGVDMPIATARATGGNRVYFTGKLFTQVIYPEAGLAGDNLKIARRKRRLLATGFGVAALGCLLAAGLWQIYFQINRDKASDVLARSQEFSAWDIATTLDTTGRNLLEPLDKIRDALSIYGDYRQAWPLLADMGLYQGSAIGPTVDEAYLNLLSKRFLPAIASGVLEAINTAPEGSNQQLAALRIYRMLEDRSNRRPAMVREWVARQWQRAYPGQGQLQAALLRHLDYALKYADTDLSSQRERIAQVQRQLRQQPMAERVYLTLKQDAEGHFSHALDLRNEIGPAFDIVYRPLSSDPTDSGLLLAPLLTAKGFRDYFEPSAQDIIELAVIDQWVLGERQKLDYSQEDRKVLTQRIRTLYSADYVDSWRRALNQFAVTDFRDLGHGVSVLEQITGPSAPLRRLLETLRDNTLIHPATLVLEGQAPVETARLSDDQQQAMAIRRAFSSLSELIAARGERPSHYEEALRSISAVYDHTKTVHDHPDPGKAALKVVLERFALGGTDPIGNLQRIATGLPEPLNQQVRKLAEQTSQVLLVAALRELEKRWNTEIYSFYRERLANRYPFRPSGEDASLEDFEAFFGPQGRLQKFHEQYLDVFLKDNLDALYSESRGSYLVRGDVLEQLKKAERIRETFFNHRGALAVQLSIEPLALDVKRRSSLLRVDGQLIPFEHGVAQRVGLVWPNGLGDVSGSQLTLVHSTGNTASLGYRGPWSLFRLLSRGQLNARTTTSVDLTFAVADGRMRYRVWAEKANNPITQRSFDGFALPRTLLQEGRQGTLPVKRSRS</sequence>
<dbReference type="InterPro" id="IPR017731">
    <property type="entry name" value="TssM1-like"/>
</dbReference>
<dbReference type="NCBIfam" id="TIGR03348">
    <property type="entry name" value="VI_IcmF"/>
    <property type="match status" value="1"/>
</dbReference>
<feature type="transmembrane region" description="Helical" evidence="1">
    <location>
        <begin position="21"/>
        <end position="41"/>
    </location>
</feature>
<feature type="domain" description="IcmF-related" evidence="3">
    <location>
        <begin position="510"/>
        <end position="813"/>
    </location>
</feature>
<dbReference type="EMBL" id="CP077093">
    <property type="protein sequence ID" value="QXI30595.1"/>
    <property type="molecule type" value="Genomic_DNA"/>
</dbReference>
<dbReference type="PANTHER" id="PTHR36153">
    <property type="entry name" value="INNER MEMBRANE PROTEIN-RELATED"/>
    <property type="match status" value="1"/>
</dbReference>
<dbReference type="AlphaFoldDB" id="A0A9E6PQX8"/>
<protein>
    <submittedName>
        <fullName evidence="6">Type VI secretion system membrane subunit TssM</fullName>
    </submittedName>
</protein>
<dbReference type="InterPro" id="IPR010623">
    <property type="entry name" value="IcmF_C"/>
</dbReference>
<evidence type="ECO:0000259" key="2">
    <source>
        <dbReference type="Pfam" id="PF06744"/>
    </source>
</evidence>
<reference evidence="6 7" key="2">
    <citation type="journal article" date="2021" name="Microorganisms">
        <title>The Ever-Expanding Pseudomonas Genus: Description of 43 New Species and Partition of the Pseudomonas putida Group.</title>
        <authorList>
            <person name="Girard L."/>
            <person name="Lood C."/>
            <person name="Hofte M."/>
            <person name="Vandamme P."/>
            <person name="Rokni-Zadeh H."/>
            <person name="van Noort V."/>
            <person name="Lavigne R."/>
            <person name="De Mot R."/>
        </authorList>
    </citation>
    <scope>NUCLEOTIDE SEQUENCE [LARGE SCALE GENOMIC DNA]</scope>
    <source>
        <strain evidence="6 7">RW8P3</strain>
    </source>
</reference>
<dbReference type="InterPro" id="IPR027417">
    <property type="entry name" value="P-loop_NTPase"/>
</dbReference>
<keyword evidence="1" id="KW-0472">Membrane</keyword>
<evidence type="ECO:0000259" key="5">
    <source>
        <dbReference type="Pfam" id="PF21070"/>
    </source>
</evidence>
<keyword evidence="7" id="KW-1185">Reference proteome</keyword>
<dbReference type="InterPro" id="IPR053156">
    <property type="entry name" value="T6SS_TssM-like"/>
</dbReference>
<evidence type="ECO:0000313" key="7">
    <source>
        <dbReference type="Proteomes" id="UP000634530"/>
    </source>
</evidence>
<dbReference type="InterPro" id="IPR009612">
    <property type="entry name" value="IcmF-rel"/>
</dbReference>
<keyword evidence="1" id="KW-0812">Transmembrane</keyword>
<evidence type="ECO:0000256" key="1">
    <source>
        <dbReference type="SAM" id="Phobius"/>
    </source>
</evidence>
<dbReference type="InterPro" id="IPR025743">
    <property type="entry name" value="TssM1_N"/>
</dbReference>
<dbReference type="Pfam" id="PF14331">
    <property type="entry name" value="IcmF-related_N"/>
    <property type="match status" value="1"/>
</dbReference>
<dbReference type="Pfam" id="PF06761">
    <property type="entry name" value="IcmF-related"/>
    <property type="match status" value="1"/>
</dbReference>
<dbReference type="SUPFAM" id="SSF52540">
    <property type="entry name" value="P-loop containing nucleoside triphosphate hydrolases"/>
    <property type="match status" value="1"/>
</dbReference>
<dbReference type="InterPro" id="IPR048677">
    <property type="entry name" value="TssM1_hel"/>
</dbReference>
<feature type="transmembrane region" description="Helical" evidence="1">
    <location>
        <begin position="453"/>
        <end position="475"/>
    </location>
</feature>
<dbReference type="PANTHER" id="PTHR36153:SF5">
    <property type="entry name" value="EXPORTED PROTEIN"/>
    <property type="match status" value="1"/>
</dbReference>
<keyword evidence="1" id="KW-1133">Transmembrane helix</keyword>
<dbReference type="RefSeq" id="WP_186680475.1">
    <property type="nucleotide sequence ID" value="NZ_CP077093.1"/>
</dbReference>
<evidence type="ECO:0000259" key="4">
    <source>
        <dbReference type="Pfam" id="PF14331"/>
    </source>
</evidence>
<organism evidence="6 7">
    <name type="scientific">Pseudomonas vanderleydeniana</name>
    <dbReference type="NCBI Taxonomy" id="2745495"/>
    <lineage>
        <taxon>Bacteria</taxon>
        <taxon>Pseudomonadati</taxon>
        <taxon>Pseudomonadota</taxon>
        <taxon>Gammaproteobacteria</taxon>
        <taxon>Pseudomonadales</taxon>
        <taxon>Pseudomonadaceae</taxon>
        <taxon>Pseudomonas</taxon>
    </lineage>
</organism>
<dbReference type="Gene3D" id="3.40.50.300">
    <property type="entry name" value="P-loop containing nucleotide triphosphate hydrolases"/>
    <property type="match status" value="1"/>
</dbReference>
<proteinExistence type="predicted"/>
<gene>
    <name evidence="6" type="primary">tssM</name>
    <name evidence="6" type="ORF">HU752_011890</name>
</gene>
<name>A0A9E6PQX8_9PSED</name>
<evidence type="ECO:0000313" key="6">
    <source>
        <dbReference type="EMBL" id="QXI30595.1"/>
    </source>
</evidence>
<feature type="domain" description="Type VI secretion system IcmF C-terminal" evidence="2">
    <location>
        <begin position="1047"/>
        <end position="1149"/>
    </location>
</feature>
<dbReference type="Pfam" id="PF06744">
    <property type="entry name" value="IcmF_C"/>
    <property type="match status" value="1"/>
</dbReference>
<evidence type="ECO:0000259" key="3">
    <source>
        <dbReference type="Pfam" id="PF06761"/>
    </source>
</evidence>
<feature type="transmembrane region" description="Helical" evidence="1">
    <location>
        <begin position="56"/>
        <end position="76"/>
    </location>
</feature>
<reference evidence="6 7" key="1">
    <citation type="journal article" date="2020" name="Microorganisms">
        <title>Reliable Identification of Environmental Pseudomonas Isolates Using the rpoD Gene.</title>
        <authorList>
            <consortium name="The Broad Institute Genome Sequencing Platform"/>
            <person name="Girard L."/>
            <person name="Lood C."/>
            <person name="Rokni-Zadeh H."/>
            <person name="van Noort V."/>
            <person name="Lavigne R."/>
            <person name="De Mot R."/>
        </authorList>
    </citation>
    <scope>NUCLEOTIDE SEQUENCE [LARGE SCALE GENOMIC DNA]</scope>
    <source>
        <strain evidence="6 7">RW8P3</strain>
    </source>
</reference>
<dbReference type="KEGG" id="pvw:HU752_011890"/>